<dbReference type="InterPro" id="IPR015943">
    <property type="entry name" value="WD40/YVTN_repeat-like_dom_sf"/>
</dbReference>
<feature type="region of interest" description="Disordered" evidence="4">
    <location>
        <begin position="1997"/>
        <end position="2019"/>
    </location>
</feature>
<dbReference type="GO" id="GO:0008360">
    <property type="term" value="P:regulation of cell shape"/>
    <property type="evidence" value="ECO:0007669"/>
    <property type="project" value="TreeGrafter"/>
</dbReference>
<dbReference type="Pfam" id="PF00400">
    <property type="entry name" value="WD40"/>
    <property type="match status" value="2"/>
</dbReference>
<dbReference type="InParanoid" id="A7AQE2"/>
<dbReference type="Proteomes" id="UP000002173">
    <property type="component" value="Unassembled WGS sequence"/>
</dbReference>
<dbReference type="CDD" id="cd05529">
    <property type="entry name" value="Bromo_WDR9_I_like"/>
    <property type="match status" value="1"/>
</dbReference>
<feature type="compositionally biased region" description="Polar residues" evidence="4">
    <location>
        <begin position="1342"/>
        <end position="1355"/>
    </location>
</feature>
<dbReference type="Gene3D" id="1.20.920.10">
    <property type="entry name" value="Bromodomain-like"/>
    <property type="match status" value="1"/>
</dbReference>
<accession>A7AQE2</accession>
<protein>
    <recommendedName>
        <fullName evidence="5">Bromo domain-containing protein</fullName>
    </recommendedName>
</protein>
<evidence type="ECO:0000256" key="3">
    <source>
        <dbReference type="PROSITE-ProRule" id="PRU00221"/>
    </source>
</evidence>
<evidence type="ECO:0000256" key="4">
    <source>
        <dbReference type="SAM" id="MobiDB-lite"/>
    </source>
</evidence>
<reference evidence="7" key="3">
    <citation type="journal article" date="2021" name="Int. J. Parasitol.">
        <title>Comparative analysis of gene expression between Babesia bovis blood stages and kinetes allowed by improved genome annotation.</title>
        <authorList>
            <person name="Ueti M.W."/>
            <person name="Johnson W.C."/>
            <person name="Kappmeyer L.S."/>
            <person name="Herndon D.R."/>
            <person name="Mousel M.R."/>
            <person name="Reif K.E."/>
            <person name="Taus N.S."/>
            <person name="Ifeonu O.O."/>
            <person name="Silva J.C."/>
            <person name="Suarez C.E."/>
            <person name="Brayton K.A."/>
        </authorList>
    </citation>
    <scope>NUCLEOTIDE SEQUENCE [LARGE SCALE GENOMIC DNA]</scope>
</reference>
<dbReference type="PANTHER" id="PTHR16266:SF17">
    <property type="entry name" value="BRWD3"/>
    <property type="match status" value="1"/>
</dbReference>
<evidence type="ECO:0000256" key="2">
    <source>
        <dbReference type="PROSITE-ProRule" id="PRU00035"/>
    </source>
</evidence>
<dbReference type="PANTHER" id="PTHR16266">
    <property type="entry name" value="WD REPEAT DOMAIN 9"/>
    <property type="match status" value="1"/>
</dbReference>
<dbReference type="GeneID" id="5478551"/>
<feature type="region of interest" description="Disordered" evidence="4">
    <location>
        <begin position="743"/>
        <end position="762"/>
    </location>
</feature>
<dbReference type="OMA" id="NHNIKAY"/>
<dbReference type="VEuPathDB" id="PiroplasmaDB:BBOV_IV004000"/>
<dbReference type="SMART" id="SM00320">
    <property type="entry name" value="WD40"/>
    <property type="match status" value="3"/>
</dbReference>
<feature type="region of interest" description="Disordered" evidence="4">
    <location>
        <begin position="59"/>
        <end position="79"/>
    </location>
</feature>
<dbReference type="eggNOG" id="KOG0644">
    <property type="taxonomic scope" value="Eukaryota"/>
</dbReference>
<sequence>MKRGRQSTSDRLKSTLYSGFEDVLGHINDANVFSFAGGKRSFMRDASNKFDSSWYPDVSDSSQLNHNDTSPPTESAISRPEEDANLLTAVLGTTLYDLARDIQKRSSSYDAFEVLYHAVEAVKLQENAIRAVKRRRSFADRTGGIYYQLLNRRLGRGFLEYSLTSQQLRHASLNFSRAINVWGHQSLLDDFDPGKPYNEPPQVGCILFDRTGDVIITGGDEGIIKLWHTHNCTLITSLRKHAGGVVSIDVHPNNHFILSCCDGGEMWLWEINGNLHRPHKRISIPSKYLWCRFVSTGGYHGTCPSGFSERCRQEIENTLVVCISADSKISIYRMSDMVMPSSGTNIFSDVVPMYRVDLYNHNIKAYDVSRPLMHDNSSLIAVGIELSYLEELRTGDDNVASALMILNKNSVTRQSNKDPGKYEKMTSNAHCALFNVSNGRLMTKGDMIGLADGVSKQGSDDTSHDNMSNNGLIDADAFVLQYCTCDANLSLTTDFTNTCRYCCKRVRSLRTPIARQHSYDADLFDGDSGDILFDEIETGTTSRHRNDTPNFLWEENTNDLEALIYESLESFTFTDDESDVGQMHNFGDNNMPIGRNSSTLIILPTVEPTPGLQDNNIHDPGDFEDLIYHIEHGHEMSPDVCFANTSLNHVTGSDDGTVYLRIHCNQRTLFQSTRLFTKCITRWLSDTDTTQYNSEECTHVVDPAFIYIPAEETCESGCFSDSVQPSSTIQVYPHDTVMKIDELNTSPNRSTPYSGTPEKPLFPRNVDKLELDVTDKSNTVVPNSSKSMTPYISFPTSYSSSTDDSLGQSAAKKLRSRCIPSSIDAVDDFTASDVIKPHMSDAIKDVHHITSKSSTKKEGRTKQSLSDSGHHYMITGIVWSLNDRYIHIADSIVTRFNVKKLITTSRTILSGVSSFNADGSKVADFLHNEISHHIVCLKPHPVTDDLLLTMTYGGVIYLLSIESKSIIKKLDCGPSAVWVDAAWHPSGLYFAASQSYGCFSLFTLDNLTCNYSSTLNHQSGYSDMLPINTTAFYTGGEENNQFIRRYYHGSTSMPPLELQGKNCSESLRIYTASSVHTVLDEHRCEVVYQCSPVAMEVKDCEPNLNHLSEYVNMSSTEWHMVSVLSRLPVDVSIIEFLQWHYSIHVDCDIKELINWYLRIQGLEFLLDSSNRMKSATCPYGGISCMMCHYMSTFTDRAARYVGSLSENRGIKSMTNNRGDIISCIPISARPSTGLTSSTTATTSVERRGITVSPNRRGTIASPTPRDQINTRSNAVTNTHQNSRTSLRLSISGRTQPTRVQPPRGRQQLLNVSPSQSDGLTEDFDVRSPRSTPSRISEDNASDHGSSTLSSRSDTTVISSVASPVLSSVRDNNIPSNAPFCLDNTTETSGLDGTYGPLLLPDSSSSDESSPCVVAGSYSLRKRRSSSFIEQAKRISEIIGPISLYDGQDRAYRGYGSTCVFCGLGADLTRGERSVANPVFIGGCEMIKNRLVGPFVLSDHSCSILRDELPTIYERLGKHIFMHTGCLVSTDGFVIDSPWRKIENLPWLLACTLHVKCDYCDEAFASLQCSRNDCIRAYHYPCSIQALYDEVYHAKLAISDELQNIYDTIENFPDPMLSAPFYCIECILKRCSKLNSGLRQFCTGDIFLKPDTRLWLSDDVRIELPCYYNPQGGEVVLLLHRDSGNLKANDATFWNIIKESKVLEIMNIDFQFYGPLLGEYGVCSVLTLRYVDNLKKVLSLFHKPGSSIILPLIDLFVSLWRVSKYQVGQNVKVFHDGTWKDGRIKEIKLGEFQDSSVVPDDLTRDDMCSIACSAMEMGKDSITVENVASIDNHTFSSWEVLMPSVEEKTLISQMCNSLFPQEFMEQLLNLTLYPEFEPFNSIPAYTENSEEWIQDYWKTIPNPMTLDRVRARILNSYYISPHACICDIELIIRNCRLLSRTNSEIFRLANKLERTLSPIKTEVRKSLSFENYVRTVISAVWPAVKPLFSREGLTGEPVGLNTESESSNPSALTDIDSQGITQVSGECERSTSSHERVGIDIRALGASARINVNASLSGHFDLLSFMNNVELPASSGDDVTTRSSKLVADASGSRGRPKRTHDGLDVKHNLHGIRRVSARLAALYQLNGRRTARENHEGVAVKHRRRDSLRYNFRNC</sequence>
<feature type="compositionally biased region" description="Polar residues" evidence="4">
    <location>
        <begin position="1307"/>
        <end position="1318"/>
    </location>
</feature>
<dbReference type="InterPro" id="IPR013083">
    <property type="entry name" value="Znf_RING/FYVE/PHD"/>
</dbReference>
<feature type="compositionally biased region" description="Polar residues" evidence="4">
    <location>
        <begin position="1251"/>
        <end position="1298"/>
    </location>
</feature>
<dbReference type="InterPro" id="IPR052060">
    <property type="entry name" value="Bromo_WD_repeat"/>
</dbReference>
<dbReference type="Gene3D" id="2.130.10.10">
    <property type="entry name" value="YVTN repeat-like/Quinoprotein amine dehydrogenase"/>
    <property type="match status" value="2"/>
</dbReference>
<evidence type="ECO:0000256" key="1">
    <source>
        <dbReference type="ARBA" id="ARBA00023117"/>
    </source>
</evidence>
<reference evidence="7" key="2">
    <citation type="journal article" date="2020" name="Data Brief">
        <title>Transcriptome dataset of Babesia bovis life stages within vertebrate and invertebrate hosts.</title>
        <authorList>
            <person name="Ueti M.W."/>
            <person name="Johnson W.C."/>
            <person name="Kappmeyer L.S."/>
            <person name="Herndon D.R."/>
            <person name="Mousel M.R."/>
            <person name="Reif K.E."/>
            <person name="Taus N.S."/>
            <person name="Ifeonu O.O."/>
            <person name="Silva J.C."/>
            <person name="Suarez C.E."/>
            <person name="Brayton K.A."/>
        </authorList>
    </citation>
    <scope>NUCLEOTIDE SEQUENCE [LARGE SCALE GENOMIC DNA]</scope>
</reference>
<dbReference type="SUPFAM" id="SSF117289">
    <property type="entry name" value="Nucleoporin domain"/>
    <property type="match status" value="1"/>
</dbReference>
<dbReference type="EMBL" id="AAXT01000002">
    <property type="protein sequence ID" value="EDO06761.1"/>
    <property type="molecule type" value="Genomic_DNA"/>
</dbReference>
<dbReference type="SUPFAM" id="SSF50978">
    <property type="entry name" value="WD40 repeat-like"/>
    <property type="match status" value="1"/>
</dbReference>
<dbReference type="PROSITE" id="PS50014">
    <property type="entry name" value="BROMODOMAIN_2"/>
    <property type="match status" value="1"/>
</dbReference>
<feature type="region of interest" description="Disordered" evidence="4">
    <location>
        <begin position="847"/>
        <end position="866"/>
    </location>
</feature>
<dbReference type="InterPro" id="IPR036427">
    <property type="entry name" value="Bromodomain-like_sf"/>
</dbReference>
<evidence type="ECO:0000259" key="5">
    <source>
        <dbReference type="PROSITE" id="PS50014"/>
    </source>
</evidence>
<dbReference type="GO" id="GO:0005634">
    <property type="term" value="C:nucleus"/>
    <property type="evidence" value="ECO:0007669"/>
    <property type="project" value="TreeGrafter"/>
</dbReference>
<dbReference type="InterPro" id="IPR001487">
    <property type="entry name" value="Bromodomain"/>
</dbReference>
<gene>
    <name evidence="6" type="ORF">BBOV_IV004000</name>
</gene>
<keyword evidence="7" id="KW-1185">Reference proteome</keyword>
<feature type="compositionally biased region" description="Polar residues" evidence="4">
    <location>
        <begin position="743"/>
        <end position="754"/>
    </location>
</feature>
<dbReference type="RefSeq" id="XP_001610329.1">
    <property type="nucleotide sequence ID" value="XM_001610279.1"/>
</dbReference>
<dbReference type="GO" id="GO:0007010">
    <property type="term" value="P:cytoskeleton organization"/>
    <property type="evidence" value="ECO:0007669"/>
    <property type="project" value="TreeGrafter"/>
</dbReference>
<dbReference type="SMART" id="SM00297">
    <property type="entry name" value="BROMO"/>
    <property type="match status" value="1"/>
</dbReference>
<feature type="region of interest" description="Disordered" evidence="4">
    <location>
        <begin position="2073"/>
        <end position="2103"/>
    </location>
</feature>
<feature type="domain" description="Bromo" evidence="5">
    <location>
        <begin position="1870"/>
        <end position="1945"/>
    </location>
</feature>
<comment type="caution">
    <text evidence="6">The sequence shown here is derived from an EMBL/GenBank/DDBJ whole genome shotgun (WGS) entry which is preliminary data.</text>
</comment>
<name>A7AQE2_BABBO</name>
<evidence type="ECO:0000313" key="6">
    <source>
        <dbReference type="EMBL" id="EDO06761.1"/>
    </source>
</evidence>
<dbReference type="InterPro" id="IPR001680">
    <property type="entry name" value="WD40_rpt"/>
</dbReference>
<keyword evidence="1 2" id="KW-0103">Bromodomain</keyword>
<dbReference type="Pfam" id="PF00439">
    <property type="entry name" value="Bromodomain"/>
    <property type="match status" value="1"/>
</dbReference>
<dbReference type="KEGG" id="bbo:BBOV_IV004000"/>
<dbReference type="STRING" id="5865.A7AQE2"/>
<organism evidence="6 7">
    <name type="scientific">Babesia bovis</name>
    <dbReference type="NCBI Taxonomy" id="5865"/>
    <lineage>
        <taxon>Eukaryota</taxon>
        <taxon>Sar</taxon>
        <taxon>Alveolata</taxon>
        <taxon>Apicomplexa</taxon>
        <taxon>Aconoidasida</taxon>
        <taxon>Piroplasmida</taxon>
        <taxon>Babesiidae</taxon>
        <taxon>Babesia</taxon>
    </lineage>
</organism>
<feature type="compositionally biased region" description="Polar residues" evidence="4">
    <location>
        <begin position="2000"/>
        <end position="2019"/>
    </location>
</feature>
<dbReference type="Gene3D" id="3.30.40.10">
    <property type="entry name" value="Zinc/RING finger domain, C3HC4 (zinc finger)"/>
    <property type="match status" value="1"/>
</dbReference>
<proteinExistence type="predicted"/>
<feature type="region of interest" description="Disordered" evidence="4">
    <location>
        <begin position="1250"/>
        <end position="1355"/>
    </location>
</feature>
<dbReference type="SUPFAM" id="SSF47370">
    <property type="entry name" value="Bromodomain"/>
    <property type="match status" value="1"/>
</dbReference>
<evidence type="ECO:0000313" key="7">
    <source>
        <dbReference type="Proteomes" id="UP000002173"/>
    </source>
</evidence>
<dbReference type="GO" id="GO:0006357">
    <property type="term" value="P:regulation of transcription by RNA polymerase II"/>
    <property type="evidence" value="ECO:0007669"/>
    <property type="project" value="TreeGrafter"/>
</dbReference>
<feature type="compositionally biased region" description="Polar residues" evidence="4">
    <location>
        <begin position="59"/>
        <end position="76"/>
    </location>
</feature>
<dbReference type="PROSITE" id="PS50082">
    <property type="entry name" value="WD_REPEATS_2"/>
    <property type="match status" value="1"/>
</dbReference>
<reference evidence="6 7" key="1">
    <citation type="journal article" date="2007" name="PLoS Pathog.">
        <title>Genome sequence of Babesia bovis and comparative analysis of apicomplexan hemoprotozoa.</title>
        <authorList>
            <person name="Brayton K.A."/>
            <person name="Lau A.O.T."/>
            <person name="Herndon D.R."/>
            <person name="Hannick L."/>
            <person name="Kappmeyer L.S."/>
            <person name="Berens S.J."/>
            <person name="Bidwell S.L."/>
            <person name="Brown W.C."/>
            <person name="Crabtree J."/>
            <person name="Fadrosh D."/>
            <person name="Feldblum T."/>
            <person name="Forberger H.A."/>
            <person name="Haas B.J."/>
            <person name="Howell J.M."/>
            <person name="Khouri H."/>
            <person name="Koo H."/>
            <person name="Mann D.J."/>
            <person name="Norimine J."/>
            <person name="Paulsen I.T."/>
            <person name="Radune D."/>
            <person name="Ren Q."/>
            <person name="Smith R.K. Jr."/>
            <person name="Suarez C.E."/>
            <person name="White O."/>
            <person name="Wortman J.R."/>
            <person name="Knowles D.P. Jr."/>
            <person name="McElwain T.F."/>
            <person name="Nene V.M."/>
        </authorList>
    </citation>
    <scope>NUCLEOTIDE SEQUENCE [LARGE SCALE GENOMIC DNA]</scope>
    <source>
        <strain evidence="6">T2Bo</strain>
    </source>
</reference>
<dbReference type="InterPro" id="IPR036322">
    <property type="entry name" value="WD40_repeat_dom_sf"/>
</dbReference>
<feature type="repeat" description="WD" evidence="3">
    <location>
        <begin position="238"/>
        <end position="272"/>
    </location>
</feature>
<keyword evidence="3" id="KW-0853">WD repeat</keyword>